<dbReference type="Gene3D" id="2.60.40.10">
    <property type="entry name" value="Immunoglobulins"/>
    <property type="match status" value="1"/>
</dbReference>
<dbReference type="PANTHER" id="PTHR37833:SF1">
    <property type="entry name" value="SIGNAL PEPTIDE PROTEIN"/>
    <property type="match status" value="1"/>
</dbReference>
<reference evidence="1 2" key="1">
    <citation type="submission" date="2019-02" db="EMBL/GenBank/DDBJ databases">
        <title>Pedobacter sp. RP-3-8 sp. nov., isolated from Arctic soil.</title>
        <authorList>
            <person name="Dahal R.H."/>
        </authorList>
    </citation>
    <scope>NUCLEOTIDE SEQUENCE [LARGE SCALE GENOMIC DNA]</scope>
    <source>
        <strain evidence="1 2">RP-3-8</strain>
    </source>
</reference>
<dbReference type="Proteomes" id="UP000291117">
    <property type="component" value="Unassembled WGS sequence"/>
</dbReference>
<accession>A0A4V2MK03</accession>
<protein>
    <submittedName>
        <fullName evidence="1">DUF1573 domain-containing protein</fullName>
    </submittedName>
</protein>
<dbReference type="PANTHER" id="PTHR37833">
    <property type="entry name" value="LIPOPROTEIN-RELATED"/>
    <property type="match status" value="1"/>
</dbReference>
<dbReference type="SUPFAM" id="SSF52833">
    <property type="entry name" value="Thioredoxin-like"/>
    <property type="match status" value="1"/>
</dbReference>
<evidence type="ECO:0000313" key="1">
    <source>
        <dbReference type="EMBL" id="TCC96286.1"/>
    </source>
</evidence>
<dbReference type="InterPro" id="IPR013783">
    <property type="entry name" value="Ig-like_fold"/>
</dbReference>
<dbReference type="AlphaFoldDB" id="A0A4V2MK03"/>
<organism evidence="1 2">
    <name type="scientific">Pedobacter hiemivivus</name>
    <dbReference type="NCBI Taxonomy" id="2530454"/>
    <lineage>
        <taxon>Bacteria</taxon>
        <taxon>Pseudomonadati</taxon>
        <taxon>Bacteroidota</taxon>
        <taxon>Sphingobacteriia</taxon>
        <taxon>Sphingobacteriales</taxon>
        <taxon>Sphingobacteriaceae</taxon>
        <taxon>Pedobacter</taxon>
    </lineage>
</organism>
<dbReference type="InterPro" id="IPR011467">
    <property type="entry name" value="DUF1573"/>
</dbReference>
<dbReference type="RefSeq" id="WP_131609356.1">
    <property type="nucleotide sequence ID" value="NZ_SJSM01000006.1"/>
</dbReference>
<evidence type="ECO:0000313" key="2">
    <source>
        <dbReference type="Proteomes" id="UP000291117"/>
    </source>
</evidence>
<dbReference type="InterPro" id="IPR036249">
    <property type="entry name" value="Thioredoxin-like_sf"/>
</dbReference>
<comment type="caution">
    <text evidence="1">The sequence shown here is derived from an EMBL/GenBank/DDBJ whole genome shotgun (WGS) entry which is preliminary data.</text>
</comment>
<proteinExistence type="predicted"/>
<dbReference type="Pfam" id="PF07610">
    <property type="entry name" value="DUF1573"/>
    <property type="match status" value="1"/>
</dbReference>
<keyword evidence="2" id="KW-1185">Reference proteome</keyword>
<dbReference type="Gene3D" id="3.40.30.10">
    <property type="entry name" value="Glutaredoxin"/>
    <property type="match status" value="1"/>
</dbReference>
<gene>
    <name evidence="1" type="ORF">EZ444_12690</name>
</gene>
<dbReference type="OrthoDB" id="826619at2"/>
<name>A0A4V2MK03_9SPHI</name>
<dbReference type="EMBL" id="SJSM01000006">
    <property type="protein sequence ID" value="TCC96286.1"/>
    <property type="molecule type" value="Genomic_DNA"/>
</dbReference>
<sequence length="350" mass="40980">MSSLFRFCLIILFFCASCKKPDKISFVTGGFEGAFQKAKLLNKKVFVFVTDSACNRCNDFLDFLNKQKVTVDVLKRDYVCYKADLKNINDQKFIQLIKCPSYPFPYFFDSNGKLLAFGFPNSKIYDITDLSKITLDNFNFRELYNLSINQEQYKTLITMNLNAYLKYYYATDLEDIKESYEIFYQSLSIAAYPFNIYYSKLNLNMEKQRKKKLDDKIANLNITSSDQFIYQEILKNLNIKNVGRKQLEINEELAITPNFEKVKINLNSRETFTFYVKNLTSNPLAIEHIDQDCTCLSFKWNKKPIMPNKYGQIKVTYHSNELGQFEKNIFVHTTSAKSPMYTLKIKGETI</sequence>